<protein>
    <recommendedName>
        <fullName evidence="3">DDE superfamily endonuclease</fullName>
    </recommendedName>
</protein>
<dbReference type="AlphaFoldDB" id="A0AAD7GN66"/>
<keyword evidence="2" id="KW-1185">Reference proteome</keyword>
<feature type="non-terminal residue" evidence="1">
    <location>
        <position position="1"/>
    </location>
</feature>
<comment type="caution">
    <text evidence="1">The sequence shown here is derived from an EMBL/GenBank/DDBJ whole genome shotgun (WGS) entry which is preliminary data.</text>
</comment>
<dbReference type="EMBL" id="JARKIB010000506">
    <property type="protein sequence ID" value="KAJ7702921.1"/>
    <property type="molecule type" value="Genomic_DNA"/>
</dbReference>
<dbReference type="Gene3D" id="3.30.420.10">
    <property type="entry name" value="Ribonuclease H-like superfamily/Ribonuclease H"/>
    <property type="match status" value="1"/>
</dbReference>
<evidence type="ECO:0000313" key="2">
    <source>
        <dbReference type="Proteomes" id="UP001215598"/>
    </source>
</evidence>
<feature type="non-terminal residue" evidence="1">
    <location>
        <position position="106"/>
    </location>
</feature>
<reference evidence="1" key="1">
    <citation type="submission" date="2023-03" db="EMBL/GenBank/DDBJ databases">
        <title>Massive genome expansion in bonnet fungi (Mycena s.s.) driven by repeated elements and novel gene families across ecological guilds.</title>
        <authorList>
            <consortium name="Lawrence Berkeley National Laboratory"/>
            <person name="Harder C.B."/>
            <person name="Miyauchi S."/>
            <person name="Viragh M."/>
            <person name="Kuo A."/>
            <person name="Thoen E."/>
            <person name="Andreopoulos B."/>
            <person name="Lu D."/>
            <person name="Skrede I."/>
            <person name="Drula E."/>
            <person name="Henrissat B."/>
            <person name="Morin E."/>
            <person name="Kohler A."/>
            <person name="Barry K."/>
            <person name="LaButti K."/>
            <person name="Morin E."/>
            <person name="Salamov A."/>
            <person name="Lipzen A."/>
            <person name="Mereny Z."/>
            <person name="Hegedus B."/>
            <person name="Baldrian P."/>
            <person name="Stursova M."/>
            <person name="Weitz H."/>
            <person name="Taylor A."/>
            <person name="Grigoriev I.V."/>
            <person name="Nagy L.G."/>
            <person name="Martin F."/>
            <person name="Kauserud H."/>
        </authorList>
    </citation>
    <scope>NUCLEOTIDE SEQUENCE</scope>
    <source>
        <strain evidence="1">CBHHK182m</strain>
    </source>
</reference>
<organism evidence="1 2">
    <name type="scientific">Mycena metata</name>
    <dbReference type="NCBI Taxonomy" id="1033252"/>
    <lineage>
        <taxon>Eukaryota</taxon>
        <taxon>Fungi</taxon>
        <taxon>Dikarya</taxon>
        <taxon>Basidiomycota</taxon>
        <taxon>Agaricomycotina</taxon>
        <taxon>Agaricomycetes</taxon>
        <taxon>Agaricomycetidae</taxon>
        <taxon>Agaricales</taxon>
        <taxon>Marasmiineae</taxon>
        <taxon>Mycenaceae</taxon>
        <taxon>Mycena</taxon>
    </lineage>
</organism>
<dbReference type="InterPro" id="IPR036397">
    <property type="entry name" value="RNaseH_sf"/>
</dbReference>
<dbReference type="Proteomes" id="UP001215598">
    <property type="component" value="Unassembled WGS sequence"/>
</dbReference>
<evidence type="ECO:0000313" key="1">
    <source>
        <dbReference type="EMBL" id="KAJ7702921.1"/>
    </source>
</evidence>
<accession>A0AAD7GN66</accession>
<evidence type="ECO:0008006" key="3">
    <source>
        <dbReference type="Google" id="ProtNLM"/>
    </source>
</evidence>
<proteinExistence type="predicted"/>
<sequence>AGHLVIFCPKYHCELNFIEFFWGAVKKYLRDHCDYTYEGLKANMPAALASVSRTIIRKWEHRMIRWMDAYRGDLGPKEAQRLVRAFSSTTYTSHRRVPETLARRFD</sequence>
<gene>
    <name evidence="1" type="ORF">B0H16DRAFT_1215566</name>
</gene>
<dbReference type="GO" id="GO:0003676">
    <property type="term" value="F:nucleic acid binding"/>
    <property type="evidence" value="ECO:0007669"/>
    <property type="project" value="InterPro"/>
</dbReference>
<name>A0AAD7GN66_9AGAR</name>